<organism evidence="2 3">
    <name type="scientific">Carboxydocella sporoproducens DSM 16521</name>
    <dbReference type="NCBI Taxonomy" id="1121270"/>
    <lineage>
        <taxon>Bacteria</taxon>
        <taxon>Bacillati</taxon>
        <taxon>Bacillota</taxon>
        <taxon>Clostridia</taxon>
        <taxon>Eubacteriales</taxon>
        <taxon>Clostridiales Family XVI. Incertae Sedis</taxon>
        <taxon>Carboxydocella</taxon>
    </lineage>
</organism>
<evidence type="ECO:0000313" key="2">
    <source>
        <dbReference type="EMBL" id="SJZ78414.1"/>
    </source>
</evidence>
<proteinExistence type="predicted"/>
<protein>
    <recommendedName>
        <fullName evidence="1">DUF4342 domain-containing protein</fullName>
    </recommendedName>
</protein>
<accession>A0A1T4NGS0</accession>
<sequence>MTYREARRALEATKGDLAEALIWLEERRPQLRKKPALKRLRSVLQWSAETKIRISKEGKVLAELPAAAGIAALGLTLTSARAAFIGALGISALLNRGYRLEMELNNER</sequence>
<gene>
    <name evidence="2" type="ORF">SAMN02745885_00898</name>
</gene>
<evidence type="ECO:0000313" key="3">
    <source>
        <dbReference type="Proteomes" id="UP000189933"/>
    </source>
</evidence>
<dbReference type="InterPro" id="IPR009060">
    <property type="entry name" value="UBA-like_sf"/>
</dbReference>
<dbReference type="EMBL" id="FUXM01000007">
    <property type="protein sequence ID" value="SJZ78414.1"/>
    <property type="molecule type" value="Genomic_DNA"/>
</dbReference>
<feature type="domain" description="DUF4342" evidence="1">
    <location>
        <begin position="30"/>
        <end position="103"/>
    </location>
</feature>
<evidence type="ECO:0000259" key="1">
    <source>
        <dbReference type="Pfam" id="PF14242"/>
    </source>
</evidence>
<dbReference type="Proteomes" id="UP000189933">
    <property type="component" value="Unassembled WGS sequence"/>
</dbReference>
<dbReference type="SUPFAM" id="SSF46934">
    <property type="entry name" value="UBA-like"/>
    <property type="match status" value="1"/>
</dbReference>
<dbReference type="InterPro" id="IPR025642">
    <property type="entry name" value="DUF4342"/>
</dbReference>
<keyword evidence="3" id="KW-1185">Reference proteome</keyword>
<dbReference type="Pfam" id="PF14242">
    <property type="entry name" value="DUF4342"/>
    <property type="match status" value="1"/>
</dbReference>
<reference evidence="3" key="1">
    <citation type="submission" date="2017-02" db="EMBL/GenBank/DDBJ databases">
        <authorList>
            <person name="Varghese N."/>
            <person name="Submissions S."/>
        </authorList>
    </citation>
    <scope>NUCLEOTIDE SEQUENCE [LARGE SCALE GENOMIC DNA]</scope>
    <source>
        <strain evidence="3">DSM 16521</strain>
    </source>
</reference>
<name>A0A1T4NGS0_9FIRM</name>
<dbReference type="AlphaFoldDB" id="A0A1T4NGS0"/>